<reference evidence="2 3" key="1">
    <citation type="journal article" date="2019" name="Sci. Rep.">
        <title>Orb-weaving spider Araneus ventricosus genome elucidates the spidroin gene catalogue.</title>
        <authorList>
            <person name="Kono N."/>
            <person name="Nakamura H."/>
            <person name="Ohtoshi R."/>
            <person name="Moran D.A.P."/>
            <person name="Shinohara A."/>
            <person name="Yoshida Y."/>
            <person name="Fujiwara M."/>
            <person name="Mori M."/>
            <person name="Tomita M."/>
            <person name="Arakawa K."/>
        </authorList>
    </citation>
    <scope>NUCLEOTIDE SEQUENCE [LARGE SCALE GENOMIC DNA]</scope>
</reference>
<keyword evidence="3" id="KW-1185">Reference proteome</keyword>
<accession>A0A4Y2NWA0</accession>
<feature type="compositionally biased region" description="Basic and acidic residues" evidence="1">
    <location>
        <begin position="30"/>
        <end position="58"/>
    </location>
</feature>
<protein>
    <submittedName>
        <fullName evidence="2">Uncharacterized protein</fullName>
    </submittedName>
</protein>
<dbReference type="Proteomes" id="UP000499080">
    <property type="component" value="Unassembled WGS sequence"/>
</dbReference>
<evidence type="ECO:0000313" key="2">
    <source>
        <dbReference type="EMBL" id="GBN42026.1"/>
    </source>
</evidence>
<gene>
    <name evidence="2" type="ORF">AVEN_60149_1</name>
</gene>
<comment type="caution">
    <text evidence="2">The sequence shown here is derived from an EMBL/GenBank/DDBJ whole genome shotgun (WGS) entry which is preliminary data.</text>
</comment>
<dbReference type="AlphaFoldDB" id="A0A4Y2NWA0"/>
<name>A0A4Y2NWA0_ARAVE</name>
<sequence length="92" mass="10378">MCPYAWRILHSQCVPGQHDPKTETLLPGQHDPKTETRLPGQHDSKTETRLPGQHDPKTKTLLPGHHNIEFPIKCTAIVVRGQIPCEIKNSIE</sequence>
<feature type="region of interest" description="Disordered" evidence="1">
    <location>
        <begin position="16"/>
        <end position="64"/>
    </location>
</feature>
<evidence type="ECO:0000256" key="1">
    <source>
        <dbReference type="SAM" id="MobiDB-lite"/>
    </source>
</evidence>
<evidence type="ECO:0000313" key="3">
    <source>
        <dbReference type="Proteomes" id="UP000499080"/>
    </source>
</evidence>
<organism evidence="2 3">
    <name type="scientific">Araneus ventricosus</name>
    <name type="common">Orbweaver spider</name>
    <name type="synonym">Epeira ventricosa</name>
    <dbReference type="NCBI Taxonomy" id="182803"/>
    <lineage>
        <taxon>Eukaryota</taxon>
        <taxon>Metazoa</taxon>
        <taxon>Ecdysozoa</taxon>
        <taxon>Arthropoda</taxon>
        <taxon>Chelicerata</taxon>
        <taxon>Arachnida</taxon>
        <taxon>Araneae</taxon>
        <taxon>Araneomorphae</taxon>
        <taxon>Entelegynae</taxon>
        <taxon>Araneoidea</taxon>
        <taxon>Araneidae</taxon>
        <taxon>Araneus</taxon>
    </lineage>
</organism>
<proteinExistence type="predicted"/>
<dbReference type="EMBL" id="BGPR01129418">
    <property type="protein sequence ID" value="GBN42026.1"/>
    <property type="molecule type" value="Genomic_DNA"/>
</dbReference>